<proteinExistence type="predicted"/>
<keyword evidence="1" id="KW-1133">Transmembrane helix</keyword>
<sequence length="33" mass="3981">MPLIYKSALIKAFYTLFVISHLLYRIRCFLSMK</sequence>
<keyword evidence="1" id="KW-0472">Membrane</keyword>
<keyword evidence="1" id="KW-0812">Transmembrane</keyword>
<name>A0A8S5NFW3_9CAUD</name>
<feature type="transmembrane region" description="Helical" evidence="1">
    <location>
        <begin position="12"/>
        <end position="30"/>
    </location>
</feature>
<organism evidence="2">
    <name type="scientific">Podoviridae sp. ctUSJ1</name>
    <dbReference type="NCBI Taxonomy" id="2826558"/>
    <lineage>
        <taxon>Viruses</taxon>
        <taxon>Duplodnaviria</taxon>
        <taxon>Heunggongvirae</taxon>
        <taxon>Uroviricota</taxon>
        <taxon>Caudoviricetes</taxon>
    </lineage>
</organism>
<dbReference type="EMBL" id="BK015155">
    <property type="protein sequence ID" value="DAD93210.1"/>
    <property type="molecule type" value="Genomic_DNA"/>
</dbReference>
<evidence type="ECO:0000256" key="1">
    <source>
        <dbReference type="SAM" id="Phobius"/>
    </source>
</evidence>
<protein>
    <submittedName>
        <fullName evidence="2">Uncharacterized protein</fullName>
    </submittedName>
</protein>
<accession>A0A8S5NFW3</accession>
<evidence type="ECO:0000313" key="2">
    <source>
        <dbReference type="EMBL" id="DAD93210.1"/>
    </source>
</evidence>
<reference evidence="2" key="1">
    <citation type="journal article" date="2021" name="Proc. Natl. Acad. Sci. U.S.A.">
        <title>A Catalog of Tens of Thousands of Viruses from Human Metagenomes Reveals Hidden Associations with Chronic Diseases.</title>
        <authorList>
            <person name="Tisza M.J."/>
            <person name="Buck C.B."/>
        </authorList>
    </citation>
    <scope>NUCLEOTIDE SEQUENCE</scope>
    <source>
        <strain evidence="2">CtUSJ1</strain>
    </source>
</reference>